<comment type="similarity">
    <text evidence="1">Belongs to the UPF0225 family.</text>
</comment>
<comment type="caution">
    <text evidence="3">The sequence shown here is derived from an EMBL/GenBank/DDBJ whole genome shotgun (WGS) entry which is preliminary data.</text>
</comment>
<proteinExistence type="inferred from homology"/>
<dbReference type="SUPFAM" id="SSF54427">
    <property type="entry name" value="NTF2-like"/>
    <property type="match status" value="1"/>
</dbReference>
<dbReference type="PANTHER" id="PTHR33747:SF1">
    <property type="entry name" value="ADENYLATE CYCLASE-ASSOCIATED CAP C-TERMINAL DOMAIN-CONTAINING PROTEIN"/>
    <property type="match status" value="1"/>
</dbReference>
<dbReference type="HAMAP" id="MF_00612">
    <property type="entry name" value="UPF0225"/>
    <property type="match status" value="1"/>
</dbReference>
<dbReference type="Gene3D" id="3.10.450.50">
    <property type="match status" value="1"/>
</dbReference>
<evidence type="ECO:0000256" key="1">
    <source>
        <dbReference type="HAMAP-Rule" id="MF_00612"/>
    </source>
</evidence>
<keyword evidence="4" id="KW-1185">Reference proteome</keyword>
<dbReference type="OrthoDB" id="21421at2"/>
<dbReference type="InterPro" id="IPR023006">
    <property type="entry name" value="YchJ-like"/>
</dbReference>
<dbReference type="InterPro" id="IPR048469">
    <property type="entry name" value="YchJ-like_M"/>
</dbReference>
<feature type="domain" description="YchJ-like middle NTF2-like" evidence="2">
    <location>
        <begin position="40"/>
        <end position="139"/>
    </location>
</feature>
<evidence type="ECO:0000259" key="2">
    <source>
        <dbReference type="Pfam" id="PF17775"/>
    </source>
</evidence>
<dbReference type="EMBL" id="BJYX01000020">
    <property type="protein sequence ID" value="GEO31469.1"/>
    <property type="molecule type" value="Genomic_DNA"/>
</dbReference>
<dbReference type="Pfam" id="PF17775">
    <property type="entry name" value="YchJ_M-like"/>
    <property type="match status" value="1"/>
</dbReference>
<name>A0A512D4T9_9MICO</name>
<evidence type="ECO:0000313" key="4">
    <source>
        <dbReference type="Proteomes" id="UP000321534"/>
    </source>
</evidence>
<dbReference type="InterPro" id="IPR032710">
    <property type="entry name" value="NTF2-like_dom_sf"/>
</dbReference>
<dbReference type="AlphaFoldDB" id="A0A512D4T9"/>
<dbReference type="PANTHER" id="PTHR33747">
    <property type="entry name" value="UPF0225 PROTEIN SCO1677"/>
    <property type="match status" value="1"/>
</dbReference>
<protein>
    <recommendedName>
        <fullName evidence="1">UPF0225 protein TAE01_32790</fullName>
    </recommendedName>
</protein>
<reference evidence="3 4" key="1">
    <citation type="submission" date="2019-07" db="EMBL/GenBank/DDBJ databases">
        <title>Whole genome shotgun sequence of Terrabacter aerolatus NBRC 106305.</title>
        <authorList>
            <person name="Hosoyama A."/>
            <person name="Uohara A."/>
            <person name="Ohji S."/>
            <person name="Ichikawa N."/>
        </authorList>
    </citation>
    <scope>NUCLEOTIDE SEQUENCE [LARGE SCALE GENOMIC DNA]</scope>
    <source>
        <strain evidence="3 4">NBRC 106305</strain>
    </source>
</reference>
<gene>
    <name evidence="3" type="ORF">TAE01_32790</name>
</gene>
<organism evidence="3 4">
    <name type="scientific">Terrabacter aerolatus</name>
    <dbReference type="NCBI Taxonomy" id="422442"/>
    <lineage>
        <taxon>Bacteria</taxon>
        <taxon>Bacillati</taxon>
        <taxon>Actinomycetota</taxon>
        <taxon>Actinomycetes</taxon>
        <taxon>Micrococcales</taxon>
        <taxon>Intrasporangiaceae</taxon>
        <taxon>Terrabacter</taxon>
    </lineage>
</organism>
<dbReference type="Proteomes" id="UP000321534">
    <property type="component" value="Unassembled WGS sequence"/>
</dbReference>
<sequence>MSRAFGGDLSTPCPCGGGAEGLTYAVCCAPLHRGERLAVTAEELMRSRYAAFATGDEDYLVRTWHPRTRPDRVGLDPATRWTGLTVLRTHGGGPDEPDGVVEFVARWTEPSAGAGSRRGELHEVSRFARRAGRWLYVDGEHR</sequence>
<evidence type="ECO:0000313" key="3">
    <source>
        <dbReference type="EMBL" id="GEO31469.1"/>
    </source>
</evidence>
<accession>A0A512D4T9</accession>
<dbReference type="RefSeq" id="WP_147067859.1">
    <property type="nucleotide sequence ID" value="NZ_BAAARO010000015.1"/>
</dbReference>